<keyword evidence="6" id="KW-1185">Reference proteome</keyword>
<keyword evidence="3" id="KW-0238">DNA-binding</keyword>
<keyword evidence="1 3" id="KW-0547">Nucleotide-binding</keyword>
<dbReference type="RefSeq" id="WP_186506645.1">
    <property type="nucleotide sequence ID" value="NZ_JACNEP010000006.1"/>
</dbReference>
<feature type="binding site" evidence="3">
    <location>
        <begin position="183"/>
        <end position="190"/>
    </location>
    <ligand>
        <name>ATP</name>
        <dbReference type="ChEBI" id="CHEBI:30616"/>
    </ligand>
</feature>
<dbReference type="Proteomes" id="UP000601768">
    <property type="component" value="Unassembled WGS sequence"/>
</dbReference>
<keyword evidence="3 5" id="KW-0378">Hydrolase</keyword>
<dbReference type="Gene3D" id="2.30.30.940">
    <property type="match status" value="1"/>
</dbReference>
<dbReference type="GO" id="GO:0017116">
    <property type="term" value="F:single-stranded DNA helicase activity"/>
    <property type="evidence" value="ECO:0007669"/>
    <property type="project" value="TreeGrafter"/>
</dbReference>
<feature type="domain" description="UvrD-like helicase C-terminal" evidence="4">
    <location>
        <begin position="548"/>
        <end position="594"/>
    </location>
</feature>
<dbReference type="InterPro" id="IPR027417">
    <property type="entry name" value="P-loop_NTPase"/>
</dbReference>
<dbReference type="Gene3D" id="3.40.50.300">
    <property type="entry name" value="P-loop containing nucleotide triphosphate hydrolases"/>
    <property type="match status" value="2"/>
</dbReference>
<dbReference type="GO" id="GO:0003677">
    <property type="term" value="F:DNA binding"/>
    <property type="evidence" value="ECO:0007669"/>
    <property type="project" value="UniProtKB-UniRule"/>
</dbReference>
<protein>
    <recommendedName>
        <fullName evidence="3">RecBCD enzyme subunit RecD</fullName>
        <ecNumber evidence="3">5.6.2.3</ecNumber>
    </recommendedName>
    <alternativeName>
        <fullName evidence="3">DNA 5'-3' helicase subunit RecD</fullName>
    </alternativeName>
    <alternativeName>
        <fullName evidence="3">Exonuclease V subunit RecD</fullName>
        <shortName evidence="3">ExoV subunit RecD</shortName>
    </alternativeName>
    <alternativeName>
        <fullName evidence="3">Helicase/nuclease RecBCD subunit RecD</fullName>
    </alternativeName>
</protein>
<dbReference type="SUPFAM" id="SSF52540">
    <property type="entry name" value="P-loop containing nucleoside triphosphate hydrolases"/>
    <property type="match status" value="1"/>
</dbReference>
<dbReference type="InterPro" id="IPR027785">
    <property type="entry name" value="UvrD-like_helicase_C"/>
</dbReference>
<dbReference type="CDD" id="cd17933">
    <property type="entry name" value="DEXSc_RecD-like"/>
    <property type="match status" value="1"/>
</dbReference>
<comment type="similarity">
    <text evidence="3">Belongs to the RecD family.</text>
</comment>
<dbReference type="CDD" id="cd18809">
    <property type="entry name" value="SF1_C_RecD"/>
    <property type="match status" value="1"/>
</dbReference>
<proteinExistence type="inferred from homology"/>
<evidence type="ECO:0000256" key="3">
    <source>
        <dbReference type="HAMAP-Rule" id="MF_01487"/>
    </source>
</evidence>
<comment type="miscellaneous">
    <text evidence="3">In the RecBCD complex, RecB has a slow 3'-5' helicase, an exonuclease activity and loads RecA onto ssDNA, RecD has a fast 5'-3' helicase activity, while RecC stimulates the ATPase and processivity of the RecB helicase and contributes to recognition of the Chi site.</text>
</comment>
<comment type="catalytic activity">
    <reaction evidence="3">
        <text>ATP + H2O = ADP + phosphate + H(+)</text>
        <dbReference type="Rhea" id="RHEA:13065"/>
        <dbReference type="ChEBI" id="CHEBI:15377"/>
        <dbReference type="ChEBI" id="CHEBI:15378"/>
        <dbReference type="ChEBI" id="CHEBI:30616"/>
        <dbReference type="ChEBI" id="CHEBI:43474"/>
        <dbReference type="ChEBI" id="CHEBI:456216"/>
        <dbReference type="EC" id="5.6.2.3"/>
    </reaction>
</comment>
<dbReference type="GO" id="GO:0005524">
    <property type="term" value="F:ATP binding"/>
    <property type="evidence" value="ECO:0007669"/>
    <property type="project" value="UniProtKB-UniRule"/>
</dbReference>
<dbReference type="AlphaFoldDB" id="A0A8J6ITX2"/>
<keyword evidence="3" id="KW-0269">Exonuclease</keyword>
<dbReference type="EMBL" id="JACNEP010000006">
    <property type="protein sequence ID" value="MBC3766174.1"/>
    <property type="molecule type" value="Genomic_DNA"/>
</dbReference>
<sequence length="621" mass="68988">MIYASSSQCMKDLAAVEAIDYFTASRLMDELQCTDNALLFHCFIALSFSLRSGSSCIELDKLANQILWLDEGKKGYQFADYAGIEAAFSGLAISETDNASIVKIGNLLYLRRYWLFEQQVADNLRQRMLVSADSEFALSDEQQQRARHTLANLFADSMDAAQPDYQAVAVANALNRPLSVITGGPGTGKTYTLCRLLLSLQAVLGEQINIKLAAPTGKAAQRMKESIAQNLAKLKVNTEVGAHLAIESMTLHRLLGISRDPVSPRYHQDNKIRCDVLVVDEVSMLDLAMLARLLRALPDHCRLILLGDAEQLPSVEVGQLMKDLCPLPHQGYSQTALQQIQQLLPQASWTNQLTQQSESKTDYLTVLDKTHRQLDSDSPYNISALANLVIAGNSRDSWALLTDSVQAQGDMFSSPQLTLNNTAQTVDDESLIRELSQRYYAAIAKAANIEAAFKALNRFRILVPTRVGQSGVEGLNQLIEQQLGYATLGKWYRGRPIMVTENDYTNGLFNGDVGLVWPAQNGQLVAYFETLDGIKNVPLSRLPAIETVYAMTIHKTQGSEFERVALLLPQQNNRVLSKELLYTAITRASEHLYVLADENRWLQAFDNPSQRYSGLSRLLFA</sequence>
<dbReference type="InterPro" id="IPR006344">
    <property type="entry name" value="RecD"/>
</dbReference>
<dbReference type="Pfam" id="PF13245">
    <property type="entry name" value="AAA_19"/>
    <property type="match status" value="1"/>
</dbReference>
<keyword evidence="3" id="KW-0540">Nuclease</keyword>
<dbReference type="GO" id="GO:0000724">
    <property type="term" value="P:double-strand break repair via homologous recombination"/>
    <property type="evidence" value="ECO:0007669"/>
    <property type="project" value="UniProtKB-UniRule"/>
</dbReference>
<reference evidence="5" key="2">
    <citation type="submission" date="2020-08" db="EMBL/GenBank/DDBJ databases">
        <authorList>
            <person name="Lai Q."/>
        </authorList>
    </citation>
    <scope>NUCLEOTIDE SEQUENCE</scope>
    <source>
        <strain evidence="5">S27-2</strain>
    </source>
</reference>
<comment type="function">
    <text evidence="3">A helicase/nuclease that prepares dsDNA breaks (DSB) for recombinational DNA repair. Binds to DSBs and unwinds DNA via a highly rapid and processive ATP-dependent bidirectional helicase activity. Unwinds dsDNA until it encounters a Chi (crossover hotspot instigator) sequence from the 3' direction. Cuts ssDNA a few nucleotides 3' to the Chi site. The properties and activities of the enzyme are changed at Chi. The Chi-altered holoenzyme produces a long 3'-ssDNA overhang and facilitates RecA-binding to the ssDNA for homologous DNA recombination and repair. Holoenzyme degrades any linearized DNA that is unable to undergo homologous recombination. In the holoenzyme this subunit has ssDNA-dependent ATPase and 5'-3' helicase activity. When added to pre-assembled RecBC greatly stimulates nuclease activity and augments holoenzyme processivity. Negatively regulates the RecA-loading ability of RecBCD.</text>
</comment>
<evidence type="ECO:0000313" key="6">
    <source>
        <dbReference type="Proteomes" id="UP000601768"/>
    </source>
</evidence>
<dbReference type="GO" id="GO:0009338">
    <property type="term" value="C:exodeoxyribonuclease V complex"/>
    <property type="evidence" value="ECO:0007669"/>
    <property type="project" value="InterPro"/>
</dbReference>
<keyword evidence="3" id="KW-0227">DNA damage</keyword>
<keyword evidence="3" id="KW-0234">DNA repair</keyword>
<keyword evidence="2 3" id="KW-0067">ATP-binding</keyword>
<dbReference type="InterPro" id="IPR050534">
    <property type="entry name" value="Coronavir_polyprotein_1ab"/>
</dbReference>
<dbReference type="HAMAP" id="MF_01487">
    <property type="entry name" value="RecD"/>
    <property type="match status" value="1"/>
</dbReference>
<comment type="subunit">
    <text evidence="3">Heterotrimer of RecB, RecC and RecD. All subunits contribute to DNA-binding.</text>
</comment>
<evidence type="ECO:0000259" key="4">
    <source>
        <dbReference type="Pfam" id="PF13538"/>
    </source>
</evidence>
<dbReference type="PANTHER" id="PTHR43788">
    <property type="entry name" value="DNA2/NAM7 HELICASE FAMILY MEMBER"/>
    <property type="match status" value="1"/>
</dbReference>
<gene>
    <name evidence="3 5" type="primary">recD</name>
    <name evidence="5" type="ORF">H8B19_09800</name>
</gene>
<dbReference type="Pfam" id="PF13538">
    <property type="entry name" value="UvrD_C_2"/>
    <property type="match status" value="1"/>
</dbReference>
<evidence type="ECO:0000256" key="1">
    <source>
        <dbReference type="ARBA" id="ARBA00022741"/>
    </source>
</evidence>
<dbReference type="EC" id="5.6.2.3" evidence="3"/>
<reference evidence="5" key="1">
    <citation type="journal article" date="2018" name="Int. J. Syst. Evol. Microbiol.">
        <title>Neptunicella marina gen. nov., sp. nov., isolated from surface seawater.</title>
        <authorList>
            <person name="Liu X."/>
            <person name="Lai Q."/>
            <person name="Du Y."/>
            <person name="Zhang X."/>
            <person name="Liu Z."/>
            <person name="Sun F."/>
            <person name="Shao Z."/>
        </authorList>
    </citation>
    <scope>NUCLEOTIDE SEQUENCE</scope>
    <source>
        <strain evidence="5">S27-2</strain>
    </source>
</reference>
<organism evidence="5 6">
    <name type="scientific">Neptunicella marina</name>
    <dbReference type="NCBI Taxonomy" id="2125989"/>
    <lineage>
        <taxon>Bacteria</taxon>
        <taxon>Pseudomonadati</taxon>
        <taxon>Pseudomonadota</taxon>
        <taxon>Gammaproteobacteria</taxon>
        <taxon>Alteromonadales</taxon>
        <taxon>Alteromonadaceae</taxon>
        <taxon>Neptunicella</taxon>
    </lineage>
</organism>
<name>A0A8J6ITX2_9ALTE</name>
<dbReference type="GO" id="GO:0043139">
    <property type="term" value="F:5'-3' DNA helicase activity"/>
    <property type="evidence" value="ECO:0007669"/>
    <property type="project" value="UniProtKB-UniRule"/>
</dbReference>
<dbReference type="GO" id="GO:0008854">
    <property type="term" value="F:exodeoxyribonuclease V activity"/>
    <property type="evidence" value="ECO:0007669"/>
    <property type="project" value="InterPro"/>
</dbReference>
<evidence type="ECO:0000256" key="2">
    <source>
        <dbReference type="ARBA" id="ARBA00022840"/>
    </source>
</evidence>
<keyword evidence="3" id="KW-0347">Helicase</keyword>
<comment type="caution">
    <text evidence="5">The sequence shown here is derived from an EMBL/GenBank/DDBJ whole genome shotgun (WGS) entry which is preliminary data.</text>
</comment>
<dbReference type="NCBIfam" id="TIGR01447">
    <property type="entry name" value="recD"/>
    <property type="match status" value="1"/>
</dbReference>
<accession>A0A8J6ITX2</accession>
<keyword evidence="3" id="KW-0413">Isomerase</keyword>
<evidence type="ECO:0000313" key="5">
    <source>
        <dbReference type="EMBL" id="MBC3766174.1"/>
    </source>
</evidence>
<dbReference type="PANTHER" id="PTHR43788:SF6">
    <property type="entry name" value="DNA HELICASE B"/>
    <property type="match status" value="1"/>
</dbReference>